<evidence type="ECO:0000256" key="1">
    <source>
        <dbReference type="SAM" id="MobiDB-lite"/>
    </source>
</evidence>
<proteinExistence type="predicted"/>
<evidence type="ECO:0008006" key="5">
    <source>
        <dbReference type="Google" id="ProtNLM"/>
    </source>
</evidence>
<feature type="transmembrane region" description="Helical" evidence="2">
    <location>
        <begin position="132"/>
        <end position="152"/>
    </location>
</feature>
<dbReference type="AlphaFoldDB" id="A0AAD8SWI3"/>
<evidence type="ECO:0000256" key="2">
    <source>
        <dbReference type="SAM" id="Phobius"/>
    </source>
</evidence>
<feature type="region of interest" description="Disordered" evidence="1">
    <location>
        <begin position="322"/>
        <end position="355"/>
    </location>
</feature>
<reference evidence="3" key="1">
    <citation type="submission" date="2023-07" db="EMBL/GenBank/DDBJ databases">
        <title>A chromosome-level genome assembly of Lolium multiflorum.</title>
        <authorList>
            <person name="Chen Y."/>
            <person name="Copetti D."/>
            <person name="Kolliker R."/>
            <person name="Studer B."/>
        </authorList>
    </citation>
    <scope>NUCLEOTIDE SEQUENCE</scope>
    <source>
        <strain evidence="3">02402/16</strain>
        <tissue evidence="3">Leaf</tissue>
    </source>
</reference>
<comment type="caution">
    <text evidence="3">The sequence shown here is derived from an EMBL/GenBank/DDBJ whole genome shotgun (WGS) entry which is preliminary data.</text>
</comment>
<evidence type="ECO:0000313" key="3">
    <source>
        <dbReference type="EMBL" id="KAK1665653.1"/>
    </source>
</evidence>
<name>A0AAD8SWI3_LOLMU</name>
<feature type="region of interest" description="Disordered" evidence="1">
    <location>
        <begin position="26"/>
        <end position="56"/>
    </location>
</feature>
<keyword evidence="2" id="KW-0812">Transmembrane</keyword>
<dbReference type="EMBL" id="JAUUTY010000003">
    <property type="protein sequence ID" value="KAK1665653.1"/>
    <property type="molecule type" value="Genomic_DNA"/>
</dbReference>
<sequence length="355" mass="41070">MVDLSHSIREPGFSFDVNMAGFVSRHGKDKAESSHSRGKDKEEAVPRDRPQDDDRRYLTKEEVRSIRYQRPLFVHLLNKYEQQYDRRRRYDEDDERYRRSDADRRGHCCPLHRRRRYRFRRARRRCCRDRRALVVLIVFAIVVFVVEVTKVARPRTEALGRRLSEEVLSSSLLPSPPRGGEIAPGEAIVVTLLFRFPVCKESEVAFPSVEDLSSSDQTEEVVARLFPVGNGAADVGRVGLLRVPLALGSGGRIGQRGLMQQRKKKKAWWQRRVFGSNSHPFADESRSAHQVFGSTSYVSMGEDEGRDPHRLQTRWKAYEPLVDEYEEEADKDEGGKEELIDADDDEQADRRHSWS</sequence>
<keyword evidence="2" id="KW-1133">Transmembrane helix</keyword>
<organism evidence="3 4">
    <name type="scientific">Lolium multiflorum</name>
    <name type="common">Italian ryegrass</name>
    <name type="synonym">Lolium perenne subsp. multiflorum</name>
    <dbReference type="NCBI Taxonomy" id="4521"/>
    <lineage>
        <taxon>Eukaryota</taxon>
        <taxon>Viridiplantae</taxon>
        <taxon>Streptophyta</taxon>
        <taxon>Embryophyta</taxon>
        <taxon>Tracheophyta</taxon>
        <taxon>Spermatophyta</taxon>
        <taxon>Magnoliopsida</taxon>
        <taxon>Liliopsida</taxon>
        <taxon>Poales</taxon>
        <taxon>Poaceae</taxon>
        <taxon>BOP clade</taxon>
        <taxon>Pooideae</taxon>
        <taxon>Poodae</taxon>
        <taxon>Poeae</taxon>
        <taxon>Poeae Chloroplast Group 2 (Poeae type)</taxon>
        <taxon>Loliodinae</taxon>
        <taxon>Loliinae</taxon>
        <taxon>Lolium</taxon>
    </lineage>
</organism>
<gene>
    <name evidence="3" type="ORF">QYE76_053812</name>
</gene>
<keyword evidence="4" id="KW-1185">Reference proteome</keyword>
<keyword evidence="2" id="KW-0472">Membrane</keyword>
<accession>A0AAD8SWI3</accession>
<evidence type="ECO:0000313" key="4">
    <source>
        <dbReference type="Proteomes" id="UP001231189"/>
    </source>
</evidence>
<dbReference type="Proteomes" id="UP001231189">
    <property type="component" value="Unassembled WGS sequence"/>
</dbReference>
<feature type="compositionally biased region" description="Acidic residues" evidence="1">
    <location>
        <begin position="322"/>
        <end position="331"/>
    </location>
</feature>
<feature type="compositionally biased region" description="Basic and acidic residues" evidence="1">
    <location>
        <begin position="29"/>
        <end position="56"/>
    </location>
</feature>
<protein>
    <recommendedName>
        <fullName evidence="5">Transmembrane protein</fullName>
    </recommendedName>
</protein>